<keyword evidence="5 14" id="KW-0444">Lipid biosynthesis</keyword>
<keyword evidence="9 14" id="KW-0275">Fatty acid biosynthesis</keyword>
<evidence type="ECO:0000256" key="13">
    <source>
        <dbReference type="ARBA" id="ARBA00047659"/>
    </source>
</evidence>
<comment type="pathway">
    <text evidence="1 14">Lipid metabolism; fatty acid biosynthesis.</text>
</comment>
<dbReference type="PROSITE" id="PS52004">
    <property type="entry name" value="KS3_2"/>
    <property type="match status" value="1"/>
</dbReference>
<evidence type="ECO:0000256" key="5">
    <source>
        <dbReference type="ARBA" id="ARBA00022516"/>
    </source>
</evidence>
<dbReference type="SUPFAM" id="SSF53901">
    <property type="entry name" value="Thiolase-like"/>
    <property type="match status" value="2"/>
</dbReference>
<feature type="domain" description="Ketosynthase family 3 (KS3)" evidence="17">
    <location>
        <begin position="2"/>
        <end position="411"/>
    </location>
</feature>
<comment type="function">
    <text evidence="11 14">Involved in the type II fatty acid elongation cycle. Catalyzes the elongation of a wide range of acyl-ACP by the addition of two carbons from malonyl-ACP to an acyl acceptor. Can efficiently catalyze the conversion of palmitoleoyl-ACP (cis-hexadec-9-enoyl-ACP) to cis-vaccenoyl-ACP (cis-octadec-11-enoyl-ACP), an essential step in the thermal regulation of fatty acid composition.</text>
</comment>
<evidence type="ECO:0000256" key="2">
    <source>
        <dbReference type="ARBA" id="ARBA00008467"/>
    </source>
</evidence>
<dbReference type="NCBIfam" id="NF004970">
    <property type="entry name" value="PRK06333.1"/>
    <property type="match status" value="1"/>
</dbReference>
<dbReference type="InterPro" id="IPR018201">
    <property type="entry name" value="Ketoacyl_synth_AS"/>
</dbReference>
<dbReference type="InterPro" id="IPR020841">
    <property type="entry name" value="PKS_Beta-ketoAc_synthase_dom"/>
</dbReference>
<dbReference type="GO" id="GO:0005829">
    <property type="term" value="C:cytosol"/>
    <property type="evidence" value="ECO:0007669"/>
    <property type="project" value="TreeGrafter"/>
</dbReference>
<accession>A0A1F4S471</accession>
<dbReference type="GO" id="GO:0006633">
    <property type="term" value="P:fatty acid biosynthetic process"/>
    <property type="evidence" value="ECO:0007669"/>
    <property type="project" value="UniProtKB-UniRule"/>
</dbReference>
<dbReference type="PANTHER" id="PTHR11712:SF336">
    <property type="entry name" value="3-OXOACYL-[ACYL-CARRIER-PROTEIN] SYNTHASE, MITOCHONDRIAL"/>
    <property type="match status" value="1"/>
</dbReference>
<dbReference type="SMART" id="SM00825">
    <property type="entry name" value="PKS_KS"/>
    <property type="match status" value="1"/>
</dbReference>
<dbReference type="EC" id="2.3.1.179" evidence="3 14"/>
<comment type="caution">
    <text evidence="18">The sequence shown here is derived from an EMBL/GenBank/DDBJ whole genome shotgun (WGS) entry which is preliminary data.</text>
</comment>
<dbReference type="InterPro" id="IPR014031">
    <property type="entry name" value="Ketoacyl_synth_C"/>
</dbReference>
<evidence type="ECO:0000256" key="7">
    <source>
        <dbReference type="ARBA" id="ARBA00022832"/>
    </source>
</evidence>
<dbReference type="Pfam" id="PF00109">
    <property type="entry name" value="ketoacyl-synt"/>
    <property type="match status" value="1"/>
</dbReference>
<gene>
    <name evidence="18" type="ORF">A2290_08945</name>
</gene>
<dbReference type="Gene3D" id="3.40.47.10">
    <property type="match status" value="1"/>
</dbReference>
<feature type="active site" description="For beta-ketoacyl synthase activity" evidence="15">
    <location>
        <position position="163"/>
    </location>
</feature>
<keyword evidence="6 14" id="KW-0808">Transferase</keyword>
<evidence type="ECO:0000256" key="4">
    <source>
        <dbReference type="ARBA" id="ARBA00014657"/>
    </source>
</evidence>
<evidence type="ECO:0000256" key="12">
    <source>
        <dbReference type="ARBA" id="ARBA00047318"/>
    </source>
</evidence>
<proteinExistence type="inferred from homology"/>
<keyword evidence="8" id="KW-0443">Lipid metabolism</keyword>
<name>A0A1F4S471_UNCSA</name>
<dbReference type="FunFam" id="3.40.47.10:FF:000009">
    <property type="entry name" value="3-oxoacyl-[acyl-carrier-protein] synthase 2"/>
    <property type="match status" value="1"/>
</dbReference>
<dbReference type="NCBIfam" id="TIGR03150">
    <property type="entry name" value="fabF"/>
    <property type="match status" value="1"/>
</dbReference>
<dbReference type="InterPro" id="IPR017568">
    <property type="entry name" value="3-oxoacyl-ACP_synth-2"/>
</dbReference>
<reference evidence="18 19" key="1">
    <citation type="journal article" date="2016" name="Nat. Commun.">
        <title>Thousands of microbial genomes shed light on interconnected biogeochemical processes in an aquifer system.</title>
        <authorList>
            <person name="Anantharaman K."/>
            <person name="Brown C.T."/>
            <person name="Hug L.A."/>
            <person name="Sharon I."/>
            <person name="Castelle C.J."/>
            <person name="Probst A.J."/>
            <person name="Thomas B.C."/>
            <person name="Singh A."/>
            <person name="Wilkins M.J."/>
            <person name="Karaoz U."/>
            <person name="Brodie E.L."/>
            <person name="Williams K.H."/>
            <person name="Hubbard S.S."/>
            <person name="Banfield J.F."/>
        </authorList>
    </citation>
    <scope>NUCLEOTIDE SEQUENCE [LARGE SCALE GENOMIC DNA]</scope>
</reference>
<evidence type="ECO:0000256" key="15">
    <source>
        <dbReference type="PIRSR" id="PIRSR000447-1"/>
    </source>
</evidence>
<protein>
    <recommendedName>
        <fullName evidence="4 14">3-oxoacyl-[acyl-carrier-protein] synthase 2</fullName>
        <ecNumber evidence="3 14">2.3.1.179</ecNumber>
    </recommendedName>
</protein>
<dbReference type="GO" id="GO:0004315">
    <property type="term" value="F:3-oxoacyl-[acyl-carrier-protein] synthase activity"/>
    <property type="evidence" value="ECO:0007669"/>
    <property type="project" value="UniProtKB-UniRule"/>
</dbReference>
<dbReference type="AlphaFoldDB" id="A0A1F4S471"/>
<comment type="similarity">
    <text evidence="2 14 16">Belongs to the thiolase-like superfamily. Beta-ketoacyl-ACP synthases family.</text>
</comment>
<evidence type="ECO:0000256" key="6">
    <source>
        <dbReference type="ARBA" id="ARBA00022679"/>
    </source>
</evidence>
<dbReference type="PANTHER" id="PTHR11712">
    <property type="entry name" value="POLYKETIDE SYNTHASE-RELATED"/>
    <property type="match status" value="1"/>
</dbReference>
<evidence type="ECO:0000256" key="3">
    <source>
        <dbReference type="ARBA" id="ARBA00012356"/>
    </source>
</evidence>
<dbReference type="PIRSF" id="PIRSF000447">
    <property type="entry name" value="KAS_II"/>
    <property type="match status" value="1"/>
</dbReference>
<evidence type="ECO:0000256" key="10">
    <source>
        <dbReference type="ARBA" id="ARBA00023315"/>
    </source>
</evidence>
<evidence type="ECO:0000256" key="16">
    <source>
        <dbReference type="RuleBase" id="RU003694"/>
    </source>
</evidence>
<dbReference type="NCBIfam" id="NF005589">
    <property type="entry name" value="PRK07314.1"/>
    <property type="match status" value="1"/>
</dbReference>
<dbReference type="PROSITE" id="PS00606">
    <property type="entry name" value="KS3_1"/>
    <property type="match status" value="1"/>
</dbReference>
<keyword evidence="7" id="KW-0276">Fatty acid metabolism</keyword>
<dbReference type="InterPro" id="IPR014030">
    <property type="entry name" value="Ketoacyl_synth_N"/>
</dbReference>
<evidence type="ECO:0000313" key="19">
    <source>
        <dbReference type="Proteomes" id="UP000177905"/>
    </source>
</evidence>
<organism evidence="18 19">
    <name type="scientific">candidate division WOR-1 bacterium RIFOXYB2_FULL_36_35</name>
    <dbReference type="NCBI Taxonomy" id="1802578"/>
    <lineage>
        <taxon>Bacteria</taxon>
        <taxon>Bacillati</taxon>
        <taxon>Saganbacteria</taxon>
    </lineage>
</organism>
<dbReference type="InterPro" id="IPR016039">
    <property type="entry name" value="Thiolase-like"/>
</dbReference>
<dbReference type="EMBL" id="MEUA01000024">
    <property type="protein sequence ID" value="OGC15177.1"/>
    <property type="molecule type" value="Genomic_DNA"/>
</dbReference>
<evidence type="ECO:0000256" key="8">
    <source>
        <dbReference type="ARBA" id="ARBA00023098"/>
    </source>
</evidence>
<dbReference type="Proteomes" id="UP000177905">
    <property type="component" value="Unassembled WGS sequence"/>
</dbReference>
<dbReference type="InterPro" id="IPR000794">
    <property type="entry name" value="Beta-ketoacyl_synthase"/>
</dbReference>
<evidence type="ECO:0000256" key="9">
    <source>
        <dbReference type="ARBA" id="ARBA00023160"/>
    </source>
</evidence>
<sequence length="414" mass="43510">MEKRVVVTGLGIVSPIGLNVDEHFTNLVKGKSGIGKIDRFDVSSFSCHIAGLVKGFDPSLYMDRKEAKKIVNFIKYAIAAAKMAFSDSAFSINESNADRVGVIIGSGIGGIEFLEEQVNVLRDKGPSRLSPFTVPYMITNMAAGLVSIHLGAKGPNSCVVTACASGTHCIGDSYRILQRGDADVMIAGGAECAISPIGIGSFAAARALSTSFNADPEKASRPFDKKRDGFVMGEGSGIVILEELEHAKARAAKIYAEIVGYGMSGDANHITAPAPGGEGAVRAMLIALKDAKLNPSDVDYINAHGTSTKLNDEYETMAIKTAFGEHAKKVAISSNKSMTGHLLGAAGAIEAVSTVLSIVNDIAPPTINQEEADPICDLDYVPNVARQMKINVAISNSLGFGGHNAVIAFKKYKA</sequence>
<evidence type="ECO:0000259" key="17">
    <source>
        <dbReference type="PROSITE" id="PS52004"/>
    </source>
</evidence>
<evidence type="ECO:0000256" key="1">
    <source>
        <dbReference type="ARBA" id="ARBA00005194"/>
    </source>
</evidence>
<comment type="catalytic activity">
    <reaction evidence="13 14">
        <text>a fatty acyl-[ACP] + malonyl-[ACP] + H(+) = a 3-oxoacyl-[ACP] + holo-[ACP] + CO2</text>
        <dbReference type="Rhea" id="RHEA:22836"/>
        <dbReference type="Rhea" id="RHEA-COMP:9623"/>
        <dbReference type="Rhea" id="RHEA-COMP:9685"/>
        <dbReference type="Rhea" id="RHEA-COMP:9916"/>
        <dbReference type="Rhea" id="RHEA-COMP:14125"/>
        <dbReference type="ChEBI" id="CHEBI:15378"/>
        <dbReference type="ChEBI" id="CHEBI:16526"/>
        <dbReference type="ChEBI" id="CHEBI:64479"/>
        <dbReference type="ChEBI" id="CHEBI:78449"/>
        <dbReference type="ChEBI" id="CHEBI:78776"/>
        <dbReference type="ChEBI" id="CHEBI:138651"/>
    </reaction>
</comment>
<dbReference type="Pfam" id="PF02801">
    <property type="entry name" value="Ketoacyl-synt_C"/>
    <property type="match status" value="1"/>
</dbReference>
<evidence type="ECO:0000256" key="11">
    <source>
        <dbReference type="ARBA" id="ARBA00024006"/>
    </source>
</evidence>
<dbReference type="UniPathway" id="UPA00094"/>
<evidence type="ECO:0000313" key="18">
    <source>
        <dbReference type="EMBL" id="OGC15177.1"/>
    </source>
</evidence>
<comment type="catalytic activity">
    <reaction evidence="12 14">
        <text>(9Z)-hexadecenoyl-[ACP] + malonyl-[ACP] + H(+) = 3-oxo-(11Z)-octadecenoyl-[ACP] + holo-[ACP] + CO2</text>
        <dbReference type="Rhea" id="RHEA:55040"/>
        <dbReference type="Rhea" id="RHEA-COMP:9623"/>
        <dbReference type="Rhea" id="RHEA-COMP:9685"/>
        <dbReference type="Rhea" id="RHEA-COMP:10800"/>
        <dbReference type="Rhea" id="RHEA-COMP:14074"/>
        <dbReference type="ChEBI" id="CHEBI:15378"/>
        <dbReference type="ChEBI" id="CHEBI:16526"/>
        <dbReference type="ChEBI" id="CHEBI:64479"/>
        <dbReference type="ChEBI" id="CHEBI:78449"/>
        <dbReference type="ChEBI" id="CHEBI:83989"/>
        <dbReference type="ChEBI" id="CHEBI:138538"/>
        <dbReference type="EC" id="2.3.1.179"/>
    </reaction>
</comment>
<dbReference type="CDD" id="cd00834">
    <property type="entry name" value="KAS_I_II"/>
    <property type="match status" value="1"/>
</dbReference>
<evidence type="ECO:0000256" key="14">
    <source>
        <dbReference type="PIRNR" id="PIRNR000447"/>
    </source>
</evidence>
<keyword evidence="10 14" id="KW-0012">Acyltransferase</keyword>